<keyword evidence="1" id="KW-0472">Membrane</keyword>
<dbReference type="EMBL" id="JAAGWG010000022">
    <property type="protein sequence ID" value="NEK86852.1"/>
    <property type="molecule type" value="Genomic_DNA"/>
</dbReference>
<comment type="caution">
    <text evidence="2">The sequence shown here is derived from an EMBL/GenBank/DDBJ whole genome shotgun (WGS) entry which is preliminary data.</text>
</comment>
<reference evidence="2 3" key="1">
    <citation type="submission" date="2019-12" db="EMBL/GenBank/DDBJ databases">
        <title>the WGS of Blastococcus saxobsidens 67B17.</title>
        <authorList>
            <person name="Jiang Z."/>
        </authorList>
    </citation>
    <scope>NUCLEOTIDE SEQUENCE [LARGE SCALE GENOMIC DNA]</scope>
    <source>
        <strain evidence="2 3">67B17</strain>
    </source>
</reference>
<evidence type="ECO:0000313" key="2">
    <source>
        <dbReference type="EMBL" id="NEK86852.1"/>
    </source>
</evidence>
<protein>
    <submittedName>
        <fullName evidence="2">Peptidase S9</fullName>
    </submittedName>
</protein>
<keyword evidence="1" id="KW-0812">Transmembrane</keyword>
<gene>
    <name evidence="2" type="ORF">GCU60_13980</name>
</gene>
<evidence type="ECO:0000313" key="3">
    <source>
        <dbReference type="Proteomes" id="UP000479241"/>
    </source>
</evidence>
<feature type="transmembrane region" description="Helical" evidence="1">
    <location>
        <begin position="128"/>
        <end position="145"/>
    </location>
</feature>
<feature type="transmembrane region" description="Helical" evidence="1">
    <location>
        <begin position="87"/>
        <end position="107"/>
    </location>
</feature>
<sequence length="151" mass="15588">MVRKSPPSRAVAAMGSAAATALYYAMPDLVPSRRARGWTKAGLTAASLAVALPELRSAWATAREGLAVEGTPPPSEVFRSLPTRSKAVGLGLATAASAGFVGFVVAAERRAFRHGQARAASGKRLPHTGPALVYGALAGALWYLPDPPEPN</sequence>
<evidence type="ECO:0000256" key="1">
    <source>
        <dbReference type="SAM" id="Phobius"/>
    </source>
</evidence>
<dbReference type="RefSeq" id="WP_163206236.1">
    <property type="nucleotide sequence ID" value="NZ_JAAGWG010000022.1"/>
</dbReference>
<dbReference type="Proteomes" id="UP000479241">
    <property type="component" value="Unassembled WGS sequence"/>
</dbReference>
<proteinExistence type="predicted"/>
<dbReference type="AlphaFoldDB" id="A0A6L9W4Y6"/>
<accession>A0A6L9W4Y6</accession>
<keyword evidence="1" id="KW-1133">Transmembrane helix</keyword>
<name>A0A6L9W4Y6_9ACTN</name>
<organism evidence="2 3">
    <name type="scientific">Blastococcus saxobsidens</name>
    <dbReference type="NCBI Taxonomy" id="138336"/>
    <lineage>
        <taxon>Bacteria</taxon>
        <taxon>Bacillati</taxon>
        <taxon>Actinomycetota</taxon>
        <taxon>Actinomycetes</taxon>
        <taxon>Geodermatophilales</taxon>
        <taxon>Geodermatophilaceae</taxon>
        <taxon>Blastococcus</taxon>
    </lineage>
</organism>